<sequence length="378" mass="38683">MHQALRPYVTAGVAVLAGGMIAAVPMTAASTAGQSPALHLTAGEGFLETWQNVFDTASANATQLANNFLIAPDVGLQQFIVNQQALWGDVANGTTTFQEALAQIQDNLQTLGSALTLDVDTSDDAGKAIFDAVTPHTLDGLRSIIITLLPGMLPADSEIDPEQVTGILQFLSSPLSAMLIGSLSPGISPLVALGNSITEISDALNADTPDFEAAFNALLNIPANMVDGFLNGADLNLDALLPAINDAGFLPDGMELTALDFAFGGLLSPGVASGAGDQGTYTFPDGTTVDPVGGSLFNNVGLTLTGVPVLNELTLGSVPIGPIAAMEQWSQVVGVLLGDNWDGKDAVQTPPLFGLDPIVMDDAGSGVASLFGDLLADI</sequence>
<organism evidence="2 3">
    <name type="scientific">Mycolicibacter kumamotonensis</name>
    <dbReference type="NCBI Taxonomy" id="354243"/>
    <lineage>
        <taxon>Bacteria</taxon>
        <taxon>Bacillati</taxon>
        <taxon>Actinomycetota</taxon>
        <taxon>Actinomycetes</taxon>
        <taxon>Mycobacteriales</taxon>
        <taxon>Mycobacteriaceae</taxon>
        <taxon>Mycolicibacter</taxon>
    </lineage>
</organism>
<dbReference type="NCBIfam" id="NF033942">
    <property type="entry name" value="GjpA"/>
    <property type="match status" value="1"/>
</dbReference>
<protein>
    <submittedName>
        <fullName evidence="2">Outer membrane porin GjpA</fullName>
    </submittedName>
</protein>
<evidence type="ECO:0000256" key="1">
    <source>
        <dbReference type="SAM" id="SignalP"/>
    </source>
</evidence>
<accession>A0A7K3L9S0</accession>
<name>A0A7K3L9S0_9MYCO</name>
<dbReference type="Proteomes" id="UP000466523">
    <property type="component" value="Unassembled WGS sequence"/>
</dbReference>
<dbReference type="InterPro" id="IPR049934">
    <property type="entry name" value="GjpA-like"/>
</dbReference>
<gene>
    <name evidence="2" type="primary">gjpA</name>
    <name evidence="2" type="ORF">GWR20_08265</name>
</gene>
<comment type="caution">
    <text evidence="2">The sequence shown here is derived from an EMBL/GenBank/DDBJ whole genome shotgun (WGS) entry which is preliminary data.</text>
</comment>
<proteinExistence type="predicted"/>
<feature type="chain" id="PRO_5038656626" evidence="1">
    <location>
        <begin position="23"/>
        <end position="378"/>
    </location>
</feature>
<dbReference type="AlphaFoldDB" id="A0A7K3L9S0"/>
<evidence type="ECO:0000313" key="3">
    <source>
        <dbReference type="Proteomes" id="UP000466523"/>
    </source>
</evidence>
<evidence type="ECO:0000313" key="2">
    <source>
        <dbReference type="EMBL" id="NDJ89149.1"/>
    </source>
</evidence>
<keyword evidence="1" id="KW-0732">Signal</keyword>
<feature type="signal peptide" evidence="1">
    <location>
        <begin position="1"/>
        <end position="22"/>
    </location>
</feature>
<dbReference type="EMBL" id="JAACYR010000022">
    <property type="protein sequence ID" value="NDJ89149.1"/>
    <property type="molecule type" value="Genomic_DNA"/>
</dbReference>
<dbReference type="RefSeq" id="WP_162112162.1">
    <property type="nucleotide sequence ID" value="NZ_JAACYR010000022.1"/>
</dbReference>
<reference evidence="2 3" key="1">
    <citation type="submission" date="2020-01" db="EMBL/GenBank/DDBJ databases">
        <authorList>
            <person name="Sanchez-Estrada R."/>
            <person name="Gonzalez-Y-Merchand J.A."/>
            <person name="Rivera-Gutierrez S."/>
        </authorList>
    </citation>
    <scope>NUCLEOTIDE SEQUENCE [LARGE SCALE GENOMIC DNA]</scope>
    <source>
        <strain evidence="2 3">CST 7247</strain>
    </source>
</reference>